<keyword evidence="10" id="KW-0472">Membrane</keyword>
<dbReference type="RefSeq" id="XP_041153460.1">
    <property type="nucleotide sequence ID" value="XM_041304414.1"/>
</dbReference>
<keyword evidence="5" id="KW-1000">Mitochondrion outer membrane</keyword>
<evidence type="ECO:0000256" key="10">
    <source>
        <dbReference type="ARBA" id="ARBA00023136"/>
    </source>
</evidence>
<organism evidence="13 14">
    <name type="scientific">Suillus plorans</name>
    <dbReference type="NCBI Taxonomy" id="116603"/>
    <lineage>
        <taxon>Eukaryota</taxon>
        <taxon>Fungi</taxon>
        <taxon>Dikarya</taxon>
        <taxon>Basidiomycota</taxon>
        <taxon>Agaricomycotina</taxon>
        <taxon>Agaricomycetes</taxon>
        <taxon>Agaricomycetidae</taxon>
        <taxon>Boletales</taxon>
        <taxon>Suillineae</taxon>
        <taxon>Suillaceae</taxon>
        <taxon>Suillus</taxon>
    </lineage>
</organism>
<keyword evidence="14" id="KW-1185">Reference proteome</keyword>
<dbReference type="EMBL" id="JABBWE010000100">
    <property type="protein sequence ID" value="KAG1785978.1"/>
    <property type="molecule type" value="Genomic_DNA"/>
</dbReference>
<feature type="compositionally biased region" description="Basic and acidic residues" evidence="12">
    <location>
        <begin position="1"/>
        <end position="12"/>
    </location>
</feature>
<evidence type="ECO:0000256" key="1">
    <source>
        <dbReference type="ARBA" id="ARBA00004572"/>
    </source>
</evidence>
<dbReference type="Proteomes" id="UP000719766">
    <property type="component" value="Unassembled WGS sequence"/>
</dbReference>
<comment type="caution">
    <text evidence="13">The sequence shown here is derived from an EMBL/GenBank/DDBJ whole genome shotgun (WGS) entry which is preliminary data.</text>
</comment>
<dbReference type="Pfam" id="PF04281">
    <property type="entry name" value="Tom22"/>
    <property type="match status" value="1"/>
</dbReference>
<comment type="subcellular location">
    <subcellularLocation>
        <location evidence="1">Mitochondrion outer membrane</location>
        <topology evidence="1">Single-pass membrane protein</topology>
    </subcellularLocation>
</comment>
<dbReference type="GO" id="GO:0006886">
    <property type="term" value="P:intracellular protein transport"/>
    <property type="evidence" value="ECO:0007669"/>
    <property type="project" value="InterPro"/>
</dbReference>
<evidence type="ECO:0000256" key="2">
    <source>
        <dbReference type="ARBA" id="ARBA00009874"/>
    </source>
</evidence>
<evidence type="ECO:0000256" key="4">
    <source>
        <dbReference type="ARBA" id="ARBA00022692"/>
    </source>
</evidence>
<dbReference type="PANTHER" id="PTHR12504:SF0">
    <property type="entry name" value="MITOCHONDRIAL IMPORT RECEPTOR SUBUNIT TOM22 HOMOLOG"/>
    <property type="match status" value="1"/>
</dbReference>
<feature type="compositionally biased region" description="Low complexity" evidence="12">
    <location>
        <begin position="14"/>
        <end position="36"/>
    </location>
</feature>
<evidence type="ECO:0000256" key="6">
    <source>
        <dbReference type="ARBA" id="ARBA00022927"/>
    </source>
</evidence>
<dbReference type="PANTHER" id="PTHR12504">
    <property type="entry name" value="MITOCHONDRIAL IMPORT RECEPTOR SUBUNIT TOM22"/>
    <property type="match status" value="1"/>
</dbReference>
<proteinExistence type="inferred from homology"/>
<evidence type="ECO:0000256" key="9">
    <source>
        <dbReference type="ARBA" id="ARBA00023128"/>
    </source>
</evidence>
<evidence type="ECO:0000256" key="11">
    <source>
        <dbReference type="ARBA" id="ARBA00023170"/>
    </source>
</evidence>
<dbReference type="OrthoDB" id="10016939at2759"/>
<name>A0A9P7ABJ6_9AGAM</name>
<evidence type="ECO:0000256" key="8">
    <source>
        <dbReference type="ARBA" id="ARBA00023010"/>
    </source>
</evidence>
<dbReference type="CDD" id="cd22884">
    <property type="entry name" value="TOM22"/>
    <property type="match status" value="1"/>
</dbReference>
<evidence type="ECO:0000313" key="13">
    <source>
        <dbReference type="EMBL" id="KAG1785978.1"/>
    </source>
</evidence>
<feature type="region of interest" description="Disordered" evidence="12">
    <location>
        <begin position="1"/>
        <end position="36"/>
    </location>
</feature>
<dbReference type="AlphaFoldDB" id="A0A9P7ABJ6"/>
<evidence type="ECO:0000256" key="3">
    <source>
        <dbReference type="ARBA" id="ARBA00022448"/>
    </source>
</evidence>
<keyword evidence="3" id="KW-0813">Transport</keyword>
<keyword evidence="6" id="KW-0653">Protein transport</keyword>
<dbReference type="InterPro" id="IPR005683">
    <property type="entry name" value="Tom22"/>
</dbReference>
<sequence>MVKVEIVEEKDPQSSANSPYASSSSSRHSSQESISSISSELSAEENLYDRISALVDIVPPTTRHNISTKFSNAASFVRISGKVIGNIVWIVTTSALLVGLPLALSLEDEAKIVAQEREMIAQQQGAQQMLSPGSAYPPPPGSNQAPQKGIVPPGF</sequence>
<keyword evidence="11" id="KW-0675">Receptor</keyword>
<gene>
    <name evidence="13" type="ORF">HD556DRAFT_1418339</name>
</gene>
<evidence type="ECO:0000256" key="7">
    <source>
        <dbReference type="ARBA" id="ARBA00022989"/>
    </source>
</evidence>
<evidence type="ECO:0000256" key="5">
    <source>
        <dbReference type="ARBA" id="ARBA00022787"/>
    </source>
</evidence>
<keyword evidence="4" id="KW-0812">Transmembrane</keyword>
<accession>A0A9P7ABJ6</accession>
<dbReference type="GeneID" id="64598178"/>
<reference evidence="13" key="1">
    <citation type="journal article" date="2020" name="New Phytol.">
        <title>Comparative genomics reveals dynamic genome evolution in host specialist ectomycorrhizal fungi.</title>
        <authorList>
            <person name="Lofgren L.A."/>
            <person name="Nguyen N.H."/>
            <person name="Vilgalys R."/>
            <person name="Ruytinx J."/>
            <person name="Liao H.L."/>
            <person name="Branco S."/>
            <person name="Kuo A."/>
            <person name="LaButti K."/>
            <person name="Lipzen A."/>
            <person name="Andreopoulos W."/>
            <person name="Pangilinan J."/>
            <person name="Riley R."/>
            <person name="Hundley H."/>
            <person name="Na H."/>
            <person name="Barry K."/>
            <person name="Grigoriev I.V."/>
            <person name="Stajich J.E."/>
            <person name="Kennedy P.G."/>
        </authorList>
    </citation>
    <scope>NUCLEOTIDE SEQUENCE</scope>
    <source>
        <strain evidence="13">S12</strain>
    </source>
</reference>
<comment type="similarity">
    <text evidence="2">Belongs to the Tom22 family.</text>
</comment>
<evidence type="ECO:0000256" key="12">
    <source>
        <dbReference type="SAM" id="MobiDB-lite"/>
    </source>
</evidence>
<evidence type="ECO:0000313" key="14">
    <source>
        <dbReference type="Proteomes" id="UP000719766"/>
    </source>
</evidence>
<feature type="region of interest" description="Disordered" evidence="12">
    <location>
        <begin position="122"/>
        <end position="155"/>
    </location>
</feature>
<protein>
    <submittedName>
        <fullName evidence="13">Mitochondrial import translocase subunit Tom22</fullName>
    </submittedName>
</protein>
<keyword evidence="7" id="KW-1133">Transmembrane helix</keyword>
<keyword evidence="9" id="KW-0496">Mitochondrion</keyword>
<keyword evidence="8" id="KW-0811">Translocation</keyword>
<dbReference type="GO" id="GO:0005741">
    <property type="term" value="C:mitochondrial outer membrane"/>
    <property type="evidence" value="ECO:0007669"/>
    <property type="project" value="UniProtKB-SubCell"/>
</dbReference>